<dbReference type="InterPro" id="IPR050164">
    <property type="entry name" value="Peptidase_C19"/>
</dbReference>
<dbReference type="KEGG" id="pfp:PFL1_02597"/>
<dbReference type="GO" id="GO:0016579">
    <property type="term" value="P:protein deubiquitination"/>
    <property type="evidence" value="ECO:0007669"/>
    <property type="project" value="InterPro"/>
</dbReference>
<keyword evidence="3 7" id="KW-0645">Protease</keyword>
<accession>A0A061HD08</accession>
<dbReference type="InterPro" id="IPR038765">
    <property type="entry name" value="Papain-like_cys_pep_sf"/>
</dbReference>
<comment type="catalytic activity">
    <reaction evidence="1 7">
        <text>Thiol-dependent hydrolysis of ester, thioester, amide, peptide and isopeptide bonds formed by the C-terminal Gly of ubiquitin (a 76-residue protein attached to proteins as an intracellular targeting signal).</text>
        <dbReference type="EC" id="3.4.19.12"/>
    </reaction>
</comment>
<dbReference type="PROSITE" id="PS50235">
    <property type="entry name" value="USP_3"/>
    <property type="match status" value="1"/>
</dbReference>
<reference evidence="10 11" key="1">
    <citation type="journal article" date="2013" name="Plant Cell">
        <title>The transition from a phytopathogenic smut ancestor to an anamorphic biocontrol agent deciphered by comparative whole-genome analysis.</title>
        <authorList>
            <person name="Lefebvre F."/>
            <person name="Joly D.L."/>
            <person name="Labbe C."/>
            <person name="Teichmann B."/>
            <person name="Linning R."/>
            <person name="Belzile F."/>
            <person name="Bakkeren G."/>
            <person name="Belanger R.R."/>
        </authorList>
    </citation>
    <scope>NUCLEOTIDE SEQUENCE [LARGE SCALE GENOMIC DNA]</scope>
    <source>
        <strain evidence="10 11">PF-1</strain>
    </source>
</reference>
<organism evidence="10 11">
    <name type="scientific">Pseudozyma flocculosa PF-1</name>
    <dbReference type="NCBI Taxonomy" id="1277687"/>
    <lineage>
        <taxon>Eukaryota</taxon>
        <taxon>Fungi</taxon>
        <taxon>Dikarya</taxon>
        <taxon>Basidiomycota</taxon>
        <taxon>Ustilaginomycotina</taxon>
        <taxon>Ustilaginomycetes</taxon>
        <taxon>Ustilaginales</taxon>
        <taxon>Ustilaginaceae</taxon>
        <taxon>Pseudozyma</taxon>
    </lineage>
</organism>
<feature type="region of interest" description="Disordered" evidence="8">
    <location>
        <begin position="86"/>
        <end position="139"/>
    </location>
</feature>
<dbReference type="GO" id="GO:0005634">
    <property type="term" value="C:nucleus"/>
    <property type="evidence" value="ECO:0007669"/>
    <property type="project" value="TreeGrafter"/>
</dbReference>
<dbReference type="InterPro" id="IPR018200">
    <property type="entry name" value="USP_CS"/>
</dbReference>
<keyword evidence="5 7" id="KW-0378">Hydrolase</keyword>
<evidence type="ECO:0000313" key="10">
    <source>
        <dbReference type="EMBL" id="EPQ29925.1"/>
    </source>
</evidence>
<dbReference type="PANTHER" id="PTHR24006:SF888">
    <property type="entry name" value="UBIQUITIN CARBOXYL-TERMINAL HYDROLASE 30"/>
    <property type="match status" value="1"/>
</dbReference>
<feature type="compositionally biased region" description="Polar residues" evidence="8">
    <location>
        <begin position="124"/>
        <end position="135"/>
    </location>
</feature>
<evidence type="ECO:0000256" key="8">
    <source>
        <dbReference type="SAM" id="MobiDB-lite"/>
    </source>
</evidence>
<dbReference type="eggNOG" id="KOG1867">
    <property type="taxonomic scope" value="Eukaryota"/>
</dbReference>
<dbReference type="PROSITE" id="PS00973">
    <property type="entry name" value="USP_2"/>
    <property type="match status" value="1"/>
</dbReference>
<evidence type="ECO:0000259" key="9">
    <source>
        <dbReference type="PROSITE" id="PS50235"/>
    </source>
</evidence>
<dbReference type="Gene3D" id="3.90.70.10">
    <property type="entry name" value="Cysteine proteinases"/>
    <property type="match status" value="1"/>
</dbReference>
<evidence type="ECO:0000256" key="6">
    <source>
        <dbReference type="ARBA" id="ARBA00022807"/>
    </source>
</evidence>
<dbReference type="InterPro" id="IPR028889">
    <property type="entry name" value="USP"/>
</dbReference>
<dbReference type="GeneID" id="19316716"/>
<dbReference type="Pfam" id="PF00443">
    <property type="entry name" value="UCH"/>
    <property type="match status" value="1"/>
</dbReference>
<gene>
    <name evidence="10" type="ORF">PFL1_02597</name>
</gene>
<comment type="similarity">
    <text evidence="2 7">Belongs to the peptidase C19 family.</text>
</comment>
<keyword evidence="4 7" id="KW-0833">Ubl conjugation pathway</keyword>
<protein>
    <recommendedName>
        <fullName evidence="7">Ubiquitin carboxyl-terminal hydrolase</fullName>
        <ecNumber evidence="7">3.4.19.12</ecNumber>
    </recommendedName>
</protein>
<dbReference type="PROSITE" id="PS00972">
    <property type="entry name" value="USP_1"/>
    <property type="match status" value="1"/>
</dbReference>
<dbReference type="GO" id="GO:0004843">
    <property type="term" value="F:cysteine-type deubiquitinase activity"/>
    <property type="evidence" value="ECO:0007669"/>
    <property type="project" value="UniProtKB-UniRule"/>
</dbReference>
<dbReference type="OrthoDB" id="2020758at2759"/>
<dbReference type="EC" id="3.4.19.12" evidence="7"/>
<evidence type="ECO:0000256" key="5">
    <source>
        <dbReference type="ARBA" id="ARBA00022801"/>
    </source>
</evidence>
<dbReference type="GO" id="GO:0006508">
    <property type="term" value="P:proteolysis"/>
    <property type="evidence" value="ECO:0007669"/>
    <property type="project" value="UniProtKB-KW"/>
</dbReference>
<dbReference type="RefSeq" id="XP_007878304.1">
    <property type="nucleotide sequence ID" value="XM_007880113.1"/>
</dbReference>
<evidence type="ECO:0000256" key="3">
    <source>
        <dbReference type="ARBA" id="ARBA00022670"/>
    </source>
</evidence>
<dbReference type="InterPro" id="IPR001394">
    <property type="entry name" value="Peptidase_C19_UCH"/>
</dbReference>
<evidence type="ECO:0000313" key="11">
    <source>
        <dbReference type="Proteomes" id="UP000053664"/>
    </source>
</evidence>
<dbReference type="Proteomes" id="UP000053664">
    <property type="component" value="Unassembled WGS sequence"/>
</dbReference>
<evidence type="ECO:0000256" key="4">
    <source>
        <dbReference type="ARBA" id="ARBA00022786"/>
    </source>
</evidence>
<dbReference type="EMBL" id="KE361629">
    <property type="protein sequence ID" value="EPQ29925.1"/>
    <property type="molecule type" value="Genomic_DNA"/>
</dbReference>
<sequence length="722" mass="78275">MTSPTTAFVLVDPPFRQSYRLLALLPFPAPILHQAIGILVSLSLAGLLAALGRNGSLSEFRFHIADVMSTITAGLGLGALSLAPSATPINKPRPSSSKPLRRAPPTRSPVGTHAAARLGALKPASTSPKRSTQTADAEAHHAGLRNTGNTCFFNSTVQSLASVPALRSHLDDVIHAAERWDVPTPVTDALVELIDALNAAQSRASSINPTALVNALRTMNSSPLRSLVSAHQQQDAHELFVLLSSAVDDEMLAISREAKDQQAQQEAGLRALIGASLPWNGKGVYSDPSLSHSRSHAESLAGQQHLPASFLPASPLRCRPEAAESIPQVSPFNALLAQRTICLDCGYMEAIRHFSSEEISLSLPPRHQATRTSQMTGTNACSLEECLAMWCELEPVEWICWHCSLVRTRDRAKVEVLRLEASVSSASAVSARASQANGHGVNGEAGSSALPLEGAKPSAAKKKRLREAKSRESRLAKVLSSGLSEDELAALDDDPSSPFFDILHGIKLDKHPSRMSTKQHMLSRPPRVLVFHLNRSTFNATSGWGGASKNDRTVLFPLLLDVSPFCVGGSLGTDGRQGMDLEAGSKTSMGKRYYRLCSITVHYGGHSFGHYVSFRRLPPFSSDLGQEERWVRISDETVRPCSVEDVLAQNPYMLFYELIDPSRLPTAAETTNESDGRVEQVEKDEMLRKREGKAVGYRAGVRPRIVHRWSSKPESREASVHL</sequence>
<proteinExistence type="inferred from homology"/>
<dbReference type="PANTHER" id="PTHR24006">
    <property type="entry name" value="UBIQUITIN CARBOXYL-TERMINAL HYDROLASE"/>
    <property type="match status" value="1"/>
</dbReference>
<keyword evidence="6 7" id="KW-0788">Thiol protease</keyword>
<evidence type="ECO:0000256" key="2">
    <source>
        <dbReference type="ARBA" id="ARBA00009085"/>
    </source>
</evidence>
<dbReference type="HOGENOM" id="CLU_013485_1_1_1"/>
<dbReference type="AlphaFoldDB" id="A0A061HD08"/>
<feature type="domain" description="USP" evidence="9">
    <location>
        <begin position="142"/>
        <end position="659"/>
    </location>
</feature>
<name>A0A061HD08_9BASI</name>
<dbReference type="GO" id="GO:0005829">
    <property type="term" value="C:cytosol"/>
    <property type="evidence" value="ECO:0007669"/>
    <property type="project" value="TreeGrafter"/>
</dbReference>
<dbReference type="SUPFAM" id="SSF54001">
    <property type="entry name" value="Cysteine proteinases"/>
    <property type="match status" value="1"/>
</dbReference>
<feature type="region of interest" description="Disordered" evidence="8">
    <location>
        <begin position="433"/>
        <end position="468"/>
    </location>
</feature>
<evidence type="ECO:0000256" key="1">
    <source>
        <dbReference type="ARBA" id="ARBA00000707"/>
    </source>
</evidence>
<evidence type="ECO:0000256" key="7">
    <source>
        <dbReference type="RuleBase" id="RU366025"/>
    </source>
</evidence>